<proteinExistence type="predicted"/>
<evidence type="ECO:0000313" key="2">
    <source>
        <dbReference type="EMBL" id="GGH61897.1"/>
    </source>
</evidence>
<accession>A0A917IR33</accession>
<protein>
    <submittedName>
        <fullName evidence="2">Uncharacterized protein</fullName>
    </submittedName>
</protein>
<gene>
    <name evidence="2" type="ORF">GCM10007359_11550</name>
</gene>
<dbReference type="AlphaFoldDB" id="A0A917IR33"/>
<dbReference type="RefSeq" id="WP_188359321.1">
    <property type="nucleotide sequence ID" value="NZ_BMDC01000001.1"/>
</dbReference>
<dbReference type="EMBL" id="BMDC01000001">
    <property type="protein sequence ID" value="GGH61897.1"/>
    <property type="molecule type" value="Genomic_DNA"/>
</dbReference>
<comment type="caution">
    <text evidence="2">The sequence shown here is derived from an EMBL/GenBank/DDBJ whole genome shotgun (WGS) entry which is preliminary data.</text>
</comment>
<evidence type="ECO:0000313" key="3">
    <source>
        <dbReference type="Proteomes" id="UP000600171"/>
    </source>
</evidence>
<feature type="region of interest" description="Disordered" evidence="1">
    <location>
        <begin position="1"/>
        <end position="26"/>
    </location>
</feature>
<feature type="compositionally biased region" description="Polar residues" evidence="1">
    <location>
        <begin position="9"/>
        <end position="20"/>
    </location>
</feature>
<dbReference type="Proteomes" id="UP000600171">
    <property type="component" value="Unassembled WGS sequence"/>
</dbReference>
<keyword evidence="3" id="KW-1185">Reference proteome</keyword>
<evidence type="ECO:0000256" key="1">
    <source>
        <dbReference type="SAM" id="MobiDB-lite"/>
    </source>
</evidence>
<sequence>MSDKKSTPEKQIQTRESLTGSGHLVYDVKPGISNDIANMINSHGKPQNEKEK</sequence>
<name>A0A917IR33_9MICC</name>
<organism evidence="2 3">
    <name type="scientific">Rothia aerolata</name>
    <dbReference type="NCBI Taxonomy" id="1812262"/>
    <lineage>
        <taxon>Bacteria</taxon>
        <taxon>Bacillati</taxon>
        <taxon>Actinomycetota</taxon>
        <taxon>Actinomycetes</taxon>
        <taxon>Micrococcales</taxon>
        <taxon>Micrococcaceae</taxon>
        <taxon>Rothia</taxon>
    </lineage>
</organism>
<reference evidence="2 3" key="1">
    <citation type="journal article" date="2014" name="Int. J. Syst. Evol. Microbiol.">
        <title>Complete genome sequence of Corynebacterium casei LMG S-19264T (=DSM 44701T), isolated from a smear-ripened cheese.</title>
        <authorList>
            <consortium name="US DOE Joint Genome Institute (JGI-PGF)"/>
            <person name="Walter F."/>
            <person name="Albersmeier A."/>
            <person name="Kalinowski J."/>
            <person name="Ruckert C."/>
        </authorList>
    </citation>
    <scope>NUCLEOTIDE SEQUENCE [LARGE SCALE GENOMIC DNA]</scope>
    <source>
        <strain evidence="2 3">CCM 8669</strain>
    </source>
</reference>